<sequence length="81" mass="9640">SIANIIEHSIEKEEIDPLELLVQNNLLANQQSNKSKRLQVFQEEVLIEWKKKQVKEADDNCYYIEQIHFSFFTSQAQLFKK</sequence>
<dbReference type="Proteomes" id="UP000789759">
    <property type="component" value="Unassembled WGS sequence"/>
</dbReference>
<dbReference type="AlphaFoldDB" id="A0A9N9NT51"/>
<reference evidence="1" key="1">
    <citation type="submission" date="2021-06" db="EMBL/GenBank/DDBJ databases">
        <authorList>
            <person name="Kallberg Y."/>
            <person name="Tangrot J."/>
            <person name="Rosling A."/>
        </authorList>
    </citation>
    <scope>NUCLEOTIDE SEQUENCE</scope>
    <source>
        <strain evidence="1">FL966</strain>
    </source>
</reference>
<comment type="caution">
    <text evidence="1">The sequence shown here is derived from an EMBL/GenBank/DDBJ whole genome shotgun (WGS) entry which is preliminary data.</text>
</comment>
<gene>
    <name evidence="1" type="ORF">CPELLU_LOCUS15157</name>
</gene>
<name>A0A9N9NT51_9GLOM</name>
<accession>A0A9N9NT51</accession>
<evidence type="ECO:0000313" key="2">
    <source>
        <dbReference type="Proteomes" id="UP000789759"/>
    </source>
</evidence>
<protein>
    <submittedName>
        <fullName evidence="1">9349_t:CDS:1</fullName>
    </submittedName>
</protein>
<dbReference type="EMBL" id="CAJVQA010019323">
    <property type="protein sequence ID" value="CAG8758553.1"/>
    <property type="molecule type" value="Genomic_DNA"/>
</dbReference>
<feature type="non-terminal residue" evidence="1">
    <location>
        <position position="1"/>
    </location>
</feature>
<organism evidence="1 2">
    <name type="scientific">Cetraspora pellucida</name>
    <dbReference type="NCBI Taxonomy" id="1433469"/>
    <lineage>
        <taxon>Eukaryota</taxon>
        <taxon>Fungi</taxon>
        <taxon>Fungi incertae sedis</taxon>
        <taxon>Mucoromycota</taxon>
        <taxon>Glomeromycotina</taxon>
        <taxon>Glomeromycetes</taxon>
        <taxon>Diversisporales</taxon>
        <taxon>Gigasporaceae</taxon>
        <taxon>Cetraspora</taxon>
    </lineage>
</organism>
<evidence type="ECO:0000313" key="1">
    <source>
        <dbReference type="EMBL" id="CAG8758553.1"/>
    </source>
</evidence>
<proteinExistence type="predicted"/>
<keyword evidence="2" id="KW-1185">Reference proteome</keyword>